<evidence type="ECO:0000259" key="1">
    <source>
        <dbReference type="Pfam" id="PF13022"/>
    </source>
</evidence>
<reference evidence="2" key="1">
    <citation type="submission" date="2023-04" db="EMBL/GenBank/DDBJ databases">
        <title>Uncovering the Secrets of Slow-Growing Bacteria in Tropical Savanna Soil through Cultivation and Genomic Analysis.</title>
        <authorList>
            <person name="Goncalves O.S."/>
            <person name="Santana M.F."/>
        </authorList>
    </citation>
    <scope>NUCLEOTIDE SEQUENCE</scope>
    <source>
        <strain evidence="2">ANTI</strain>
    </source>
</reference>
<dbReference type="InterPro" id="IPR024978">
    <property type="entry name" value="Homeodomain_phBC6A51-type"/>
</dbReference>
<comment type="caution">
    <text evidence="2">The sequence shown here is derived from an EMBL/GenBank/DDBJ whole genome shotgun (WGS) entry which is preliminary data.</text>
</comment>
<protein>
    <submittedName>
        <fullName evidence="2">PhBC6A51 family helix-turn-helix protein</fullName>
    </submittedName>
</protein>
<accession>A0AAP4EAZ3</accession>
<gene>
    <name evidence="2" type="ORF">QDS18_16670</name>
</gene>
<dbReference type="AlphaFoldDB" id="A0AAP4EAZ3"/>
<sequence>MARQLTQEQYDAIAWMAQPKRGGKTYDELAEIIGVHRSTLFEWKKNPVFEAELKRQMVRNSQDKLPELIESLAEIAMRDGNAAMAKLALQINGLLTDKVEVETKDTGSTDIDALKARIAALKERPSDTE</sequence>
<dbReference type="Pfam" id="PF13022">
    <property type="entry name" value="HTH_Tnp_1_2"/>
    <property type="match status" value="1"/>
</dbReference>
<evidence type="ECO:0000313" key="2">
    <source>
        <dbReference type="EMBL" id="MDH2332495.1"/>
    </source>
</evidence>
<dbReference type="EMBL" id="JARVWT010000006">
    <property type="protein sequence ID" value="MDH2332495.1"/>
    <property type="molecule type" value="Genomic_DNA"/>
</dbReference>
<evidence type="ECO:0000313" key="3">
    <source>
        <dbReference type="Proteomes" id="UP001229409"/>
    </source>
</evidence>
<name>A0AAP4EAZ3_PAEPO</name>
<dbReference type="Gene3D" id="1.10.10.60">
    <property type="entry name" value="Homeodomain-like"/>
    <property type="match status" value="1"/>
</dbReference>
<feature type="domain" description="Homeodomain phBC6A51-type" evidence="1">
    <location>
        <begin position="3"/>
        <end position="104"/>
    </location>
</feature>
<organism evidence="2 3">
    <name type="scientific">Paenibacillus polymyxa</name>
    <name type="common">Bacillus polymyxa</name>
    <dbReference type="NCBI Taxonomy" id="1406"/>
    <lineage>
        <taxon>Bacteria</taxon>
        <taxon>Bacillati</taxon>
        <taxon>Bacillota</taxon>
        <taxon>Bacilli</taxon>
        <taxon>Bacillales</taxon>
        <taxon>Paenibacillaceae</taxon>
        <taxon>Paenibacillus</taxon>
    </lineage>
</organism>
<dbReference type="Proteomes" id="UP001229409">
    <property type="component" value="Unassembled WGS sequence"/>
</dbReference>
<proteinExistence type="predicted"/>
<dbReference type="RefSeq" id="WP_279834871.1">
    <property type="nucleotide sequence ID" value="NZ_JARVWT010000006.1"/>
</dbReference>